<keyword evidence="12" id="KW-1185">Reference proteome</keyword>
<dbReference type="Pfam" id="PF13653">
    <property type="entry name" value="GDPD_2"/>
    <property type="match status" value="1"/>
</dbReference>
<keyword evidence="4" id="KW-0597">Phosphoprotein</keyword>
<sequence length="592" mass="65627">MRITIPFLFFLCALLKSNTLLYGQGTYHVHSHNDYAQELPFWYAYGTGASSIEADLFLKDDMLFVAHAEDEINPKHTFKRLYLDRMSRLEEEGVLRDLQLLIDLKSEAYMTMEKIVGVLEGYPQLVKGGKVKFVISGNRPKPIDYKNYPDFIWFDHQNLDELDEIDLEKVALVSVSFKSYSVWNGYGRMTAPDLEAVENAIEKAKSSEKPFRFWATPDTKTAWARLAKMGVDFINTDHPALARQYLDKLNANTFQLDQPNEIYTPKFEYDEYEAPRNIILMIGDGNGLAQISSAMIANRGNLTVTGLKNIGLVKTASSDDLITDSAAGATAMATGTRTINRAIGVDPEGKALNSLVDVLGSKCFNTAIVTTDAIFGATPSSFYAHRIERDNTTGLVEDLKGSQLDFFIAGGKMENATIGKAFDERTLDTFNDYKGPTAVYLGDNKAPSMENDRGSVFPMAVQKSLDVLERSKDPFFLMVEAAQIDNGGHANSTTDIVHEMLYFDQAIAKALKFADTTKNTLVVITADHETSGFGIVGGSLDEGLVQGDFLTVDHTGIMVPLFAYGPQADRFNGVYGNTQIFEKIIESLDLEK</sequence>
<evidence type="ECO:0000256" key="9">
    <source>
        <dbReference type="RuleBase" id="RU003946"/>
    </source>
</evidence>
<comment type="cofactor">
    <cofactor evidence="1">
        <name>Mg(2+)</name>
        <dbReference type="ChEBI" id="CHEBI:18420"/>
    </cofactor>
</comment>
<dbReference type="Gene3D" id="3.20.20.190">
    <property type="entry name" value="Phosphatidylinositol (PI) phosphodiesterase"/>
    <property type="match status" value="1"/>
</dbReference>
<dbReference type="GO" id="GO:0004035">
    <property type="term" value="F:alkaline phosphatase activity"/>
    <property type="evidence" value="ECO:0007669"/>
    <property type="project" value="UniProtKB-EC"/>
</dbReference>
<evidence type="ECO:0000256" key="4">
    <source>
        <dbReference type="ARBA" id="ARBA00022553"/>
    </source>
</evidence>
<reference evidence="11 12" key="1">
    <citation type="submission" date="2023-03" db="EMBL/GenBank/DDBJ databases">
        <title>Muricauda XX sp. nov. and Muricauda XXX sp. nov., two novel species isolated from Okinawa Trough.</title>
        <authorList>
            <person name="Cao W."/>
            <person name="Deng X."/>
        </authorList>
    </citation>
    <scope>NUCLEOTIDE SEQUENCE [LARGE SCALE GENOMIC DNA]</scope>
    <source>
        <strain evidence="11 12">81s02</strain>
    </source>
</reference>
<evidence type="ECO:0000256" key="7">
    <source>
        <dbReference type="ARBA" id="ARBA00022833"/>
    </source>
</evidence>
<dbReference type="Pfam" id="PF00245">
    <property type="entry name" value="Alk_phosphatase"/>
    <property type="match status" value="2"/>
</dbReference>
<keyword evidence="6 11" id="KW-0378">Hydrolase</keyword>
<dbReference type="InterPro" id="IPR017850">
    <property type="entry name" value="Alkaline_phosphatase_core_sf"/>
</dbReference>
<keyword evidence="10" id="KW-0732">Signal</keyword>
<evidence type="ECO:0000256" key="2">
    <source>
        <dbReference type="ARBA" id="ARBA00001947"/>
    </source>
</evidence>
<comment type="similarity">
    <text evidence="3 9">Belongs to the alkaline phosphatase family.</text>
</comment>
<dbReference type="PRINTS" id="PR00113">
    <property type="entry name" value="ALKPHPHTASE"/>
</dbReference>
<accession>A0ABT5XSJ2</accession>
<dbReference type="PANTHER" id="PTHR11596:SF5">
    <property type="entry name" value="ALKALINE PHOSPHATASE"/>
    <property type="match status" value="1"/>
</dbReference>
<name>A0ABT5XSJ2_9FLAO</name>
<evidence type="ECO:0000256" key="3">
    <source>
        <dbReference type="ARBA" id="ARBA00005984"/>
    </source>
</evidence>
<comment type="caution">
    <text evidence="11">The sequence shown here is derived from an EMBL/GenBank/DDBJ whole genome shotgun (WGS) entry which is preliminary data.</text>
</comment>
<keyword evidence="8" id="KW-0460">Magnesium</keyword>
<proteinExistence type="inferred from homology"/>
<dbReference type="Gene3D" id="3.40.720.10">
    <property type="entry name" value="Alkaline Phosphatase, subunit A"/>
    <property type="match status" value="1"/>
</dbReference>
<dbReference type="RefSeq" id="WP_275650645.1">
    <property type="nucleotide sequence ID" value="NZ_JARFVA010000007.1"/>
</dbReference>
<evidence type="ECO:0000256" key="8">
    <source>
        <dbReference type="ARBA" id="ARBA00022842"/>
    </source>
</evidence>
<evidence type="ECO:0000256" key="1">
    <source>
        <dbReference type="ARBA" id="ARBA00001946"/>
    </source>
</evidence>
<dbReference type="SUPFAM" id="SSF51695">
    <property type="entry name" value="PLC-like phosphodiesterases"/>
    <property type="match status" value="1"/>
</dbReference>
<dbReference type="SMART" id="SM00098">
    <property type="entry name" value="alkPPc"/>
    <property type="match status" value="1"/>
</dbReference>
<protein>
    <submittedName>
        <fullName evidence="11">Alkaline phosphatase</fullName>
        <ecNumber evidence="11">3.1.3.1</ecNumber>
    </submittedName>
</protein>
<dbReference type="InterPro" id="IPR017946">
    <property type="entry name" value="PLC-like_Pdiesterase_TIM-brl"/>
</dbReference>
<evidence type="ECO:0000256" key="6">
    <source>
        <dbReference type="ARBA" id="ARBA00022801"/>
    </source>
</evidence>
<dbReference type="SUPFAM" id="SSF53649">
    <property type="entry name" value="Alkaline phosphatase-like"/>
    <property type="match status" value="1"/>
</dbReference>
<evidence type="ECO:0000313" key="12">
    <source>
        <dbReference type="Proteomes" id="UP001217083"/>
    </source>
</evidence>
<dbReference type="EC" id="3.1.3.1" evidence="11"/>
<keyword evidence="5" id="KW-0479">Metal-binding</keyword>
<evidence type="ECO:0000256" key="10">
    <source>
        <dbReference type="SAM" id="SignalP"/>
    </source>
</evidence>
<dbReference type="InterPro" id="IPR001952">
    <property type="entry name" value="Alkaline_phosphatase"/>
</dbReference>
<dbReference type="PANTHER" id="PTHR11596">
    <property type="entry name" value="ALKALINE PHOSPHATASE"/>
    <property type="match status" value="1"/>
</dbReference>
<dbReference type="EMBL" id="JARFVA010000007">
    <property type="protein sequence ID" value="MDF0708849.1"/>
    <property type="molecule type" value="Genomic_DNA"/>
</dbReference>
<keyword evidence="7" id="KW-0862">Zinc</keyword>
<evidence type="ECO:0000313" key="11">
    <source>
        <dbReference type="EMBL" id="MDF0708849.1"/>
    </source>
</evidence>
<dbReference type="PROSITE" id="PS00123">
    <property type="entry name" value="ALKALINE_PHOSPHATASE"/>
    <property type="match status" value="1"/>
</dbReference>
<evidence type="ECO:0000256" key="5">
    <source>
        <dbReference type="ARBA" id="ARBA00022723"/>
    </source>
</evidence>
<feature type="signal peptide" evidence="10">
    <location>
        <begin position="1"/>
        <end position="22"/>
    </location>
</feature>
<organism evidence="11 12">
    <name type="scientific">Flagellimonas okinawensis</name>
    <dbReference type="NCBI Taxonomy" id="3031324"/>
    <lineage>
        <taxon>Bacteria</taxon>
        <taxon>Pseudomonadati</taxon>
        <taxon>Bacteroidota</taxon>
        <taxon>Flavobacteriia</taxon>
        <taxon>Flavobacteriales</taxon>
        <taxon>Flavobacteriaceae</taxon>
        <taxon>Flagellimonas</taxon>
    </lineage>
</organism>
<comment type="cofactor">
    <cofactor evidence="2">
        <name>Zn(2+)</name>
        <dbReference type="ChEBI" id="CHEBI:29105"/>
    </cofactor>
</comment>
<gene>
    <name evidence="11" type="ORF">PY091_16655</name>
</gene>
<dbReference type="Proteomes" id="UP001217083">
    <property type="component" value="Unassembled WGS sequence"/>
</dbReference>
<feature type="chain" id="PRO_5045997544" evidence="10">
    <location>
        <begin position="23"/>
        <end position="592"/>
    </location>
</feature>
<dbReference type="InterPro" id="IPR018299">
    <property type="entry name" value="Alkaline_phosphatase_AS"/>
</dbReference>
<dbReference type="CDD" id="cd16012">
    <property type="entry name" value="ALP"/>
    <property type="match status" value="1"/>
</dbReference>